<evidence type="ECO:0000313" key="2">
    <source>
        <dbReference type="EMBL" id="PSH63333.1"/>
    </source>
</evidence>
<sequence length="129" mass="14399">MVDSIQVHQLISCDCEKGAITMNDDQNLYVYGAEKQPEAGPIGPAILIVGALATAGLWVNELFKWILAVAADPVSRPYEAVVVAVMGWIAAYYAWRTVRMAYLMTCALCFLTYDSARKIFNYFDPRRNP</sequence>
<accession>A0A2P7BA46</accession>
<protein>
    <submittedName>
        <fullName evidence="2">Uncharacterized protein</fullName>
    </submittedName>
</protein>
<feature type="transmembrane region" description="Helical" evidence="1">
    <location>
        <begin position="45"/>
        <end position="66"/>
    </location>
</feature>
<name>A0A2P7BA46_9HYPH</name>
<comment type="caution">
    <text evidence="2">The sequence shown here is derived from an EMBL/GenBank/DDBJ whole genome shotgun (WGS) entry which is preliminary data.</text>
</comment>
<dbReference type="AlphaFoldDB" id="A0A2P7BA46"/>
<keyword evidence="3" id="KW-1185">Reference proteome</keyword>
<dbReference type="EMBL" id="PGGO01000025">
    <property type="protein sequence ID" value="PSH63333.1"/>
    <property type="molecule type" value="Genomic_DNA"/>
</dbReference>
<keyword evidence="1" id="KW-0472">Membrane</keyword>
<keyword evidence="1" id="KW-0812">Transmembrane</keyword>
<keyword evidence="1" id="KW-1133">Transmembrane helix</keyword>
<evidence type="ECO:0000256" key="1">
    <source>
        <dbReference type="SAM" id="Phobius"/>
    </source>
</evidence>
<reference evidence="3" key="1">
    <citation type="submission" date="2017-11" db="EMBL/GenBank/DDBJ databases">
        <authorList>
            <person name="Kuznetsova I."/>
            <person name="Sazanova A."/>
            <person name="Chirak E."/>
            <person name="Safronova V."/>
            <person name="Willems A."/>
        </authorList>
    </citation>
    <scope>NUCLEOTIDE SEQUENCE [LARGE SCALE GENOMIC DNA]</scope>
    <source>
        <strain evidence="3">STM 196</strain>
    </source>
</reference>
<organism evidence="2 3">
    <name type="scientific">Phyllobacterium brassicacearum</name>
    <dbReference type="NCBI Taxonomy" id="314235"/>
    <lineage>
        <taxon>Bacteria</taxon>
        <taxon>Pseudomonadati</taxon>
        <taxon>Pseudomonadota</taxon>
        <taxon>Alphaproteobacteria</taxon>
        <taxon>Hyphomicrobiales</taxon>
        <taxon>Phyllobacteriaceae</taxon>
        <taxon>Phyllobacterium</taxon>
    </lineage>
</organism>
<evidence type="ECO:0000313" key="3">
    <source>
        <dbReference type="Proteomes" id="UP000241444"/>
    </source>
</evidence>
<gene>
    <name evidence="2" type="ORF">CU102_24015</name>
</gene>
<feature type="transmembrane region" description="Helical" evidence="1">
    <location>
        <begin position="78"/>
        <end position="95"/>
    </location>
</feature>
<dbReference type="Proteomes" id="UP000241444">
    <property type="component" value="Unassembled WGS sequence"/>
</dbReference>
<proteinExistence type="predicted"/>